<dbReference type="STRING" id="1604334.SAMN05421546_1520"/>
<dbReference type="Pfam" id="PF14467">
    <property type="entry name" value="DUF4426"/>
    <property type="match status" value="1"/>
</dbReference>
<dbReference type="AlphaFoldDB" id="A0A1N6U1U3"/>
<accession>A0A1N6U1U3</accession>
<evidence type="ECO:0000313" key="2">
    <source>
        <dbReference type="EMBL" id="SIQ59316.1"/>
    </source>
</evidence>
<sequence>MKPWPTLGLLLLLVGCRGEPPSPPAAAQVPAPAETRVGDVIVRASTLPTMQLNEAMARSYGVERTEGSVLIVVGLRRESATGEKAIPGTVNATATDLFGRAQTITMHEVESAGYVDHVGVVPVSMPDTLRFRIRAQPQGAALATLEFHRDFFPPR</sequence>
<dbReference type="InterPro" id="IPR025218">
    <property type="entry name" value="DUF4426"/>
</dbReference>
<gene>
    <name evidence="2" type="ORF">SAMN05421546_1520</name>
</gene>
<organism evidence="2 3">
    <name type="scientific">Solilutibacter tolerans</name>
    <dbReference type="NCBI Taxonomy" id="1604334"/>
    <lineage>
        <taxon>Bacteria</taxon>
        <taxon>Pseudomonadati</taxon>
        <taxon>Pseudomonadota</taxon>
        <taxon>Gammaproteobacteria</taxon>
        <taxon>Lysobacterales</taxon>
        <taxon>Lysobacteraceae</taxon>
        <taxon>Solilutibacter</taxon>
    </lineage>
</organism>
<protein>
    <recommendedName>
        <fullName evidence="1">DUF4426 domain-containing protein</fullName>
    </recommendedName>
</protein>
<evidence type="ECO:0000313" key="3">
    <source>
        <dbReference type="Proteomes" id="UP000241788"/>
    </source>
</evidence>
<evidence type="ECO:0000259" key="1">
    <source>
        <dbReference type="Pfam" id="PF14467"/>
    </source>
</evidence>
<reference evidence="3" key="1">
    <citation type="submission" date="2017-01" db="EMBL/GenBank/DDBJ databases">
        <authorList>
            <person name="Varghese N."/>
            <person name="Submissions S."/>
        </authorList>
    </citation>
    <scope>NUCLEOTIDE SEQUENCE [LARGE SCALE GENOMIC DNA]</scope>
    <source>
        <strain evidence="3">UM1</strain>
    </source>
</reference>
<proteinExistence type="predicted"/>
<name>A0A1N6U1U3_9GAMM</name>
<dbReference type="OrthoDB" id="5976095at2"/>
<feature type="domain" description="DUF4426" evidence="1">
    <location>
        <begin position="36"/>
        <end position="153"/>
    </location>
</feature>
<dbReference type="Gene3D" id="2.60.40.3340">
    <property type="entry name" value="Domain of unknown function DUF4426"/>
    <property type="match status" value="1"/>
</dbReference>
<keyword evidence="3" id="KW-1185">Reference proteome</keyword>
<dbReference type="EMBL" id="FTLW01000003">
    <property type="protein sequence ID" value="SIQ59316.1"/>
    <property type="molecule type" value="Genomic_DNA"/>
</dbReference>
<dbReference type="Proteomes" id="UP000241788">
    <property type="component" value="Unassembled WGS sequence"/>
</dbReference>
<dbReference type="PROSITE" id="PS51257">
    <property type="entry name" value="PROKAR_LIPOPROTEIN"/>
    <property type="match status" value="1"/>
</dbReference>
<dbReference type="RefSeq" id="WP_076586893.1">
    <property type="nucleotide sequence ID" value="NZ_FTLW01000003.1"/>
</dbReference>